<dbReference type="InterPro" id="IPR011993">
    <property type="entry name" value="PH-like_dom_sf"/>
</dbReference>
<dbReference type="Gene3D" id="2.30.29.30">
    <property type="entry name" value="Pleckstrin-homology domain (PH domain)/Phosphotyrosine-binding domain (PTB)"/>
    <property type="match status" value="1"/>
</dbReference>
<name>A0A5A8DVM2_CAFRO</name>
<organism evidence="2 3">
    <name type="scientific">Cafeteria roenbergensis</name>
    <name type="common">Marine flagellate</name>
    <dbReference type="NCBI Taxonomy" id="33653"/>
    <lineage>
        <taxon>Eukaryota</taxon>
        <taxon>Sar</taxon>
        <taxon>Stramenopiles</taxon>
        <taxon>Bigyra</taxon>
        <taxon>Opalozoa</taxon>
        <taxon>Bicosoecida</taxon>
        <taxon>Cafeteriaceae</taxon>
        <taxon>Cafeteria</taxon>
    </lineage>
</organism>
<accession>A0A5A8DVM2</accession>
<evidence type="ECO:0000256" key="1">
    <source>
        <dbReference type="SAM" id="MobiDB-lite"/>
    </source>
</evidence>
<reference evidence="2 3" key="1">
    <citation type="submission" date="2019-07" db="EMBL/GenBank/DDBJ databases">
        <title>Genomes of Cafeteria roenbergensis.</title>
        <authorList>
            <person name="Fischer M.G."/>
            <person name="Hackl T."/>
            <person name="Roman M."/>
        </authorList>
    </citation>
    <scope>NUCLEOTIDE SEQUENCE [LARGE SCALE GENOMIC DNA]</scope>
    <source>
        <strain evidence="2 3">RCC970-E3</strain>
    </source>
</reference>
<dbReference type="AlphaFoldDB" id="A0A5A8DVM2"/>
<feature type="compositionally biased region" description="Basic and acidic residues" evidence="1">
    <location>
        <begin position="214"/>
        <end position="226"/>
    </location>
</feature>
<gene>
    <name evidence="2" type="ORF">FNF28_02252</name>
</gene>
<protein>
    <submittedName>
        <fullName evidence="2">Uncharacterized protein</fullName>
    </submittedName>
</protein>
<sequence>MLNLGVFAIFKESEGLSFASFAGGQGSAFAVLAAEAAAKAAPTEQPTPAATSGFVPLDASLYAEGNETLCFGQLEPVGSEPASASAASTLSNSPKGASKRPREEAGDAPATHAAPPSLPPVAERDVPELAGAAALTGEEGEDTVAETRVRLYVWEGPRETGASKELSEEPAAAPPGAASGCTAGLLDGTADASSPTAKRPRHADAASANSVAARSEEGSARSELEGSRSVGFEAQNGQAAHPAGGTAVGSGALPDSGKLAAAGGSAGTAGAAAASAAAKPDAAEPAADAVAARTSGSALLGMRGTTSLPRAACTAEQGRWEWRGTGPLRLNLSRADDSARLVLRQEAERGGVGTRVLVNAAVTAELHWARQGDDTDKFLRTTLPVEGTTGPQLCLLRFRSAEDAERMMEHVGGAIAKAQERQRAQ</sequence>
<feature type="compositionally biased region" description="Low complexity" evidence="1">
    <location>
        <begin position="79"/>
        <end position="93"/>
    </location>
</feature>
<dbReference type="EMBL" id="VLTL01000024">
    <property type="protein sequence ID" value="KAA0169298.1"/>
    <property type="molecule type" value="Genomic_DNA"/>
</dbReference>
<feature type="region of interest" description="Disordered" evidence="1">
    <location>
        <begin position="159"/>
        <end position="228"/>
    </location>
</feature>
<evidence type="ECO:0000313" key="2">
    <source>
        <dbReference type="EMBL" id="KAA0169298.1"/>
    </source>
</evidence>
<dbReference type="Proteomes" id="UP000324907">
    <property type="component" value="Unassembled WGS sequence"/>
</dbReference>
<feature type="compositionally biased region" description="Low complexity" evidence="1">
    <location>
        <begin position="169"/>
        <end position="184"/>
    </location>
</feature>
<proteinExistence type="predicted"/>
<evidence type="ECO:0000313" key="3">
    <source>
        <dbReference type="Proteomes" id="UP000324907"/>
    </source>
</evidence>
<feature type="region of interest" description="Disordered" evidence="1">
    <location>
        <begin position="73"/>
        <end position="123"/>
    </location>
</feature>
<dbReference type="SUPFAM" id="SSF50729">
    <property type="entry name" value="PH domain-like"/>
    <property type="match status" value="1"/>
</dbReference>
<comment type="caution">
    <text evidence="2">The sequence shown here is derived from an EMBL/GenBank/DDBJ whole genome shotgun (WGS) entry which is preliminary data.</text>
</comment>